<dbReference type="RefSeq" id="WP_066661803.1">
    <property type="nucleotide sequence ID" value="NZ_CBCSCL010000031.1"/>
</dbReference>
<feature type="signal peptide" evidence="2">
    <location>
        <begin position="1"/>
        <end position="29"/>
    </location>
</feature>
<dbReference type="Gene3D" id="3.40.190.10">
    <property type="entry name" value="Periplasmic binding protein-like II"/>
    <property type="match status" value="1"/>
</dbReference>
<dbReference type="PIRSF" id="PIRSF017082">
    <property type="entry name" value="YflP"/>
    <property type="match status" value="1"/>
</dbReference>
<evidence type="ECO:0000256" key="1">
    <source>
        <dbReference type="ARBA" id="ARBA00006987"/>
    </source>
</evidence>
<feature type="chain" id="PRO_5008259097" evidence="2">
    <location>
        <begin position="30"/>
        <end position="330"/>
    </location>
</feature>
<evidence type="ECO:0000256" key="2">
    <source>
        <dbReference type="SAM" id="SignalP"/>
    </source>
</evidence>
<name>A0A193GIE1_9BORD</name>
<comment type="similarity">
    <text evidence="1">Belongs to the UPF0065 (bug) family.</text>
</comment>
<keyword evidence="2" id="KW-0732">Signal</keyword>
<protein>
    <submittedName>
        <fullName evidence="3">LacI family transcriptional regulator</fullName>
    </submittedName>
</protein>
<reference evidence="3 4" key="1">
    <citation type="submission" date="2016-06" db="EMBL/GenBank/DDBJ databases">
        <title>Complete genome sequences of Bordetella bronchialis and Bordetella flabilis.</title>
        <authorList>
            <person name="LiPuma J.J."/>
            <person name="Spilker T."/>
        </authorList>
    </citation>
    <scope>NUCLEOTIDE SEQUENCE [LARGE SCALE GENOMIC DNA]</scope>
    <source>
        <strain evidence="3 4">AU10664</strain>
    </source>
</reference>
<keyword evidence="4" id="KW-1185">Reference proteome</keyword>
<dbReference type="Gene3D" id="3.40.190.150">
    <property type="entry name" value="Bordetella uptake gene, domain 1"/>
    <property type="match status" value="1"/>
</dbReference>
<sequence>MTLTKAARHLALGLWMLAGVAATTAAAPAQDYPDKSIKMVVPFPAGAATDAIARLVAQKLAAKWNVPVIVENRAGATGSIGSNYVAKSAPDGYTLLVATSSSHTMAPYLSEHNTWDPVKDFEPVGLLAWAPNVLVVNPKLKVHTVKELIALLKKSPGHYTFASSGTGSSIQLAGELFKTQAGVKMVHVPYKGAAPAITDLVGGQVDMMFDTVAQSLPFIQTGKLTALAVTPLKRSGSLPQVPTMQEAGVKDYEMAAWIGLLAPAGTPRDVVEELSDALREVLNMPDVREQMAQRGLDQPTETRQQFGELIARELPRYADIMRQAGLKPGS</sequence>
<dbReference type="SUPFAM" id="SSF53850">
    <property type="entry name" value="Periplasmic binding protein-like II"/>
    <property type="match status" value="1"/>
</dbReference>
<dbReference type="OrthoDB" id="8678477at2"/>
<dbReference type="AlphaFoldDB" id="A0A193GIE1"/>
<proteinExistence type="inferred from homology"/>
<dbReference type="KEGG" id="bfz:BAU07_20580"/>
<dbReference type="InterPro" id="IPR005064">
    <property type="entry name" value="BUG"/>
</dbReference>
<evidence type="ECO:0000313" key="4">
    <source>
        <dbReference type="Proteomes" id="UP000091926"/>
    </source>
</evidence>
<dbReference type="CDD" id="cd13578">
    <property type="entry name" value="PBP2_Bug27"/>
    <property type="match status" value="1"/>
</dbReference>
<dbReference type="PANTHER" id="PTHR42928">
    <property type="entry name" value="TRICARBOXYLATE-BINDING PROTEIN"/>
    <property type="match status" value="1"/>
</dbReference>
<evidence type="ECO:0000313" key="3">
    <source>
        <dbReference type="EMBL" id="ANN79196.1"/>
    </source>
</evidence>
<dbReference type="EMBL" id="CP016172">
    <property type="protein sequence ID" value="ANN79196.1"/>
    <property type="molecule type" value="Genomic_DNA"/>
</dbReference>
<dbReference type="STRING" id="463014.BAU07_20580"/>
<organism evidence="3 4">
    <name type="scientific">Bordetella flabilis</name>
    <dbReference type="NCBI Taxonomy" id="463014"/>
    <lineage>
        <taxon>Bacteria</taxon>
        <taxon>Pseudomonadati</taxon>
        <taxon>Pseudomonadota</taxon>
        <taxon>Betaproteobacteria</taxon>
        <taxon>Burkholderiales</taxon>
        <taxon>Alcaligenaceae</taxon>
        <taxon>Bordetella</taxon>
    </lineage>
</organism>
<accession>A0A193GIE1</accession>
<dbReference type="PANTHER" id="PTHR42928:SF5">
    <property type="entry name" value="BLR1237 PROTEIN"/>
    <property type="match status" value="1"/>
</dbReference>
<dbReference type="InterPro" id="IPR042100">
    <property type="entry name" value="Bug_dom1"/>
</dbReference>
<gene>
    <name evidence="3" type="ORF">BAU07_20580</name>
</gene>
<dbReference type="Pfam" id="PF03401">
    <property type="entry name" value="TctC"/>
    <property type="match status" value="1"/>
</dbReference>
<dbReference type="Proteomes" id="UP000091926">
    <property type="component" value="Chromosome"/>
</dbReference>